<comment type="caution">
    <text evidence="6">The sequence shown here is derived from an EMBL/GenBank/DDBJ whole genome shotgun (WGS) entry which is preliminary data.</text>
</comment>
<evidence type="ECO:0008006" key="8">
    <source>
        <dbReference type="Google" id="ProtNLM"/>
    </source>
</evidence>
<dbReference type="GO" id="GO:0016301">
    <property type="term" value="F:kinase activity"/>
    <property type="evidence" value="ECO:0007669"/>
    <property type="project" value="UniProtKB-KW"/>
</dbReference>
<evidence type="ECO:0000313" key="6">
    <source>
        <dbReference type="EMBL" id="GLK89394.1"/>
    </source>
</evidence>
<dbReference type="Gene3D" id="3.30.70.270">
    <property type="match status" value="1"/>
</dbReference>
<keyword evidence="3" id="KW-0808">Transferase</keyword>
<dbReference type="Gene3D" id="3.30.450.20">
    <property type="entry name" value="PAS domain"/>
    <property type="match status" value="1"/>
</dbReference>
<dbReference type="Pfam" id="PF08448">
    <property type="entry name" value="PAS_4"/>
    <property type="match status" value="1"/>
</dbReference>
<feature type="domain" description="PAS" evidence="4">
    <location>
        <begin position="238"/>
        <end position="311"/>
    </location>
</feature>
<comment type="cofactor">
    <cofactor evidence="1">
        <name>Mg(2+)</name>
        <dbReference type="ChEBI" id="CHEBI:18420"/>
    </cofactor>
</comment>
<feature type="domain" description="GGDEF" evidence="5">
    <location>
        <begin position="398"/>
        <end position="531"/>
    </location>
</feature>
<evidence type="ECO:0000256" key="1">
    <source>
        <dbReference type="ARBA" id="ARBA00001946"/>
    </source>
</evidence>
<organism evidence="6 7">
    <name type="scientific">Pseudomonas turukhanskensis</name>
    <dbReference type="NCBI Taxonomy" id="1806536"/>
    <lineage>
        <taxon>Bacteria</taxon>
        <taxon>Pseudomonadati</taxon>
        <taxon>Pseudomonadota</taxon>
        <taxon>Gammaproteobacteria</taxon>
        <taxon>Pseudomonadales</taxon>
        <taxon>Pseudomonadaceae</taxon>
        <taxon>Pseudomonas</taxon>
    </lineage>
</organism>
<gene>
    <name evidence="6" type="ORF">GCM10017655_24560</name>
</gene>
<dbReference type="SUPFAM" id="SSF55073">
    <property type="entry name" value="Nucleotide cyclase"/>
    <property type="match status" value="1"/>
</dbReference>
<keyword evidence="3" id="KW-0418">Kinase</keyword>
<dbReference type="InterPro" id="IPR043128">
    <property type="entry name" value="Rev_trsase/Diguanyl_cyclase"/>
</dbReference>
<evidence type="ECO:0000256" key="2">
    <source>
        <dbReference type="ARBA" id="ARBA00004533"/>
    </source>
</evidence>
<dbReference type="FunFam" id="3.30.70.270:FF:000001">
    <property type="entry name" value="Diguanylate cyclase domain protein"/>
    <property type="match status" value="1"/>
</dbReference>
<dbReference type="InterPro" id="IPR000014">
    <property type="entry name" value="PAS"/>
</dbReference>
<dbReference type="SMART" id="SM00091">
    <property type="entry name" value="PAS"/>
    <property type="match status" value="1"/>
</dbReference>
<dbReference type="Proteomes" id="UP001143328">
    <property type="component" value="Unassembled WGS sequence"/>
</dbReference>
<dbReference type="SUPFAM" id="SSF55785">
    <property type="entry name" value="PYP-like sensor domain (PAS domain)"/>
    <property type="match status" value="1"/>
</dbReference>
<evidence type="ECO:0000259" key="4">
    <source>
        <dbReference type="PROSITE" id="PS50112"/>
    </source>
</evidence>
<dbReference type="PANTHER" id="PTHR44757">
    <property type="entry name" value="DIGUANYLATE CYCLASE DGCP"/>
    <property type="match status" value="1"/>
</dbReference>
<dbReference type="CDD" id="cd00130">
    <property type="entry name" value="PAS"/>
    <property type="match status" value="1"/>
</dbReference>
<dbReference type="PANTHER" id="PTHR44757:SF4">
    <property type="entry name" value="DIGUANYLATE CYCLASE DGCE-RELATED"/>
    <property type="match status" value="1"/>
</dbReference>
<proteinExistence type="predicted"/>
<dbReference type="SMART" id="SM00267">
    <property type="entry name" value="GGDEF"/>
    <property type="match status" value="1"/>
</dbReference>
<dbReference type="Pfam" id="PF00990">
    <property type="entry name" value="GGDEF"/>
    <property type="match status" value="1"/>
</dbReference>
<dbReference type="InterPro" id="IPR029787">
    <property type="entry name" value="Nucleotide_cyclase"/>
</dbReference>
<dbReference type="PROSITE" id="PS50887">
    <property type="entry name" value="GGDEF"/>
    <property type="match status" value="1"/>
</dbReference>
<sequence>MRDKRRLFVLVWPFIAIVVLQALLAGISLEVLSSVRAYVTGESLWSKGQKDAISYLHLYADTLDEADYRAYQNAIAIPLGDHAARLAMDLPNPDYRAAYEGFLRGGTHPQDIPGLIWLYRDFGEFSYLKRAIGHWQVGDQFVLALEDLANQMHQRIGSGKATAAELEAWKQQIYTINVQVTPVEKAFSDTLGEGSRFIQRLLLGANVLAAVVLIGLATLRTLKLVQQREAFDLALRAEKERAQTTLASIGDAVIRTDSQGRVEYLNPAAEDLILCRFDHARGRSLAALFHLQDSDSQLPDASLVERILAGEIGGSAHAQQVVRLDGSKVAVALVGAPIRIAGRVAGAVLVLHDMTRERQYIDTLSWQASHDALTGLVNRREFEQRLESALARLDTHPGQHALMFLDLDQFKVVNDTCGHAAGDQLLRQICVLLQEHLRDGDTLARLGGDEFGILLENCPAAPAARIAELLRLTVQELHFAWDGRNFNIGVSIGLVSLAQSRTSLAEALRSADMACYMAKEKGRNRVQVYQSDDSEMSNRFGEMAWVQRIHAALEEDVSASTTSRSPR</sequence>
<reference evidence="6" key="1">
    <citation type="journal article" date="2014" name="Int. J. Syst. Evol. Microbiol.">
        <title>Complete genome sequence of Corynebacterium casei LMG S-19264T (=DSM 44701T), isolated from a smear-ripened cheese.</title>
        <authorList>
            <consortium name="US DOE Joint Genome Institute (JGI-PGF)"/>
            <person name="Walter F."/>
            <person name="Albersmeier A."/>
            <person name="Kalinowski J."/>
            <person name="Ruckert C."/>
        </authorList>
    </citation>
    <scope>NUCLEOTIDE SEQUENCE</scope>
    <source>
        <strain evidence="6">VKM B-2935</strain>
    </source>
</reference>
<keyword evidence="7" id="KW-1185">Reference proteome</keyword>
<evidence type="ECO:0000256" key="3">
    <source>
        <dbReference type="ARBA" id="ARBA00022777"/>
    </source>
</evidence>
<dbReference type="PROSITE" id="PS50112">
    <property type="entry name" value="PAS"/>
    <property type="match status" value="1"/>
</dbReference>
<dbReference type="InterPro" id="IPR013656">
    <property type="entry name" value="PAS_4"/>
</dbReference>
<dbReference type="EMBL" id="BSFN01000006">
    <property type="protein sequence ID" value="GLK89394.1"/>
    <property type="molecule type" value="Genomic_DNA"/>
</dbReference>
<dbReference type="AlphaFoldDB" id="A0A9W6NF76"/>
<evidence type="ECO:0000259" key="5">
    <source>
        <dbReference type="PROSITE" id="PS50887"/>
    </source>
</evidence>
<dbReference type="NCBIfam" id="TIGR00254">
    <property type="entry name" value="GGDEF"/>
    <property type="match status" value="1"/>
</dbReference>
<evidence type="ECO:0000313" key="7">
    <source>
        <dbReference type="Proteomes" id="UP001143328"/>
    </source>
</evidence>
<dbReference type="GO" id="GO:0005886">
    <property type="term" value="C:plasma membrane"/>
    <property type="evidence" value="ECO:0007669"/>
    <property type="project" value="UniProtKB-SubCell"/>
</dbReference>
<comment type="subcellular location">
    <subcellularLocation>
        <location evidence="2">Cell inner membrane</location>
    </subcellularLocation>
</comment>
<dbReference type="CDD" id="cd01949">
    <property type="entry name" value="GGDEF"/>
    <property type="match status" value="1"/>
</dbReference>
<dbReference type="InterPro" id="IPR000160">
    <property type="entry name" value="GGDEF_dom"/>
</dbReference>
<reference evidence="6" key="2">
    <citation type="submission" date="2023-01" db="EMBL/GenBank/DDBJ databases">
        <authorList>
            <person name="Sun Q."/>
            <person name="Evtushenko L."/>
        </authorList>
    </citation>
    <scope>NUCLEOTIDE SEQUENCE</scope>
    <source>
        <strain evidence="6">VKM B-2935</strain>
    </source>
</reference>
<dbReference type="NCBIfam" id="TIGR00229">
    <property type="entry name" value="sensory_box"/>
    <property type="match status" value="1"/>
</dbReference>
<protein>
    <recommendedName>
        <fullName evidence="8">Diguanylate cyclase</fullName>
    </recommendedName>
</protein>
<name>A0A9W6NF76_9PSED</name>
<dbReference type="InterPro" id="IPR052155">
    <property type="entry name" value="Biofilm_reg_signaling"/>
</dbReference>
<accession>A0A9W6NF76</accession>
<dbReference type="InterPro" id="IPR035965">
    <property type="entry name" value="PAS-like_dom_sf"/>
</dbReference>